<comment type="caution">
    <text evidence="2">The sequence shown here is derived from an EMBL/GenBank/DDBJ whole genome shotgun (WGS) entry which is preliminary data.</text>
</comment>
<evidence type="ECO:0000313" key="3">
    <source>
        <dbReference type="Proteomes" id="UP000265520"/>
    </source>
</evidence>
<organism evidence="2 3">
    <name type="scientific">Trifolium medium</name>
    <dbReference type="NCBI Taxonomy" id="97028"/>
    <lineage>
        <taxon>Eukaryota</taxon>
        <taxon>Viridiplantae</taxon>
        <taxon>Streptophyta</taxon>
        <taxon>Embryophyta</taxon>
        <taxon>Tracheophyta</taxon>
        <taxon>Spermatophyta</taxon>
        <taxon>Magnoliopsida</taxon>
        <taxon>eudicotyledons</taxon>
        <taxon>Gunneridae</taxon>
        <taxon>Pentapetalae</taxon>
        <taxon>rosids</taxon>
        <taxon>fabids</taxon>
        <taxon>Fabales</taxon>
        <taxon>Fabaceae</taxon>
        <taxon>Papilionoideae</taxon>
        <taxon>50 kb inversion clade</taxon>
        <taxon>NPAAA clade</taxon>
        <taxon>Hologalegina</taxon>
        <taxon>IRL clade</taxon>
        <taxon>Trifolieae</taxon>
        <taxon>Trifolium</taxon>
    </lineage>
</organism>
<reference evidence="2 3" key="1">
    <citation type="journal article" date="2018" name="Front. Plant Sci.">
        <title>Red Clover (Trifolium pratense) and Zigzag Clover (T. medium) - A Picture of Genomic Similarities and Differences.</title>
        <authorList>
            <person name="Dluhosova J."/>
            <person name="Istvanek J."/>
            <person name="Nedelnik J."/>
            <person name="Repkova J."/>
        </authorList>
    </citation>
    <scope>NUCLEOTIDE SEQUENCE [LARGE SCALE GENOMIC DNA]</scope>
    <source>
        <strain evidence="3">cv. 10/8</strain>
        <tissue evidence="2">Leaf</tissue>
    </source>
</reference>
<accession>A0A392U7F8</accession>
<sequence length="73" mass="8342">MDTEGGNVTRPPILTDSNYDNWKSRMIAFLKFIDSRTWKAVLKGWDHPKVKDSNGADTDELKPEEEWSAAEDS</sequence>
<feature type="non-terminal residue" evidence="2">
    <location>
        <position position="73"/>
    </location>
</feature>
<evidence type="ECO:0000313" key="2">
    <source>
        <dbReference type="EMBL" id="MCI68714.1"/>
    </source>
</evidence>
<dbReference type="Proteomes" id="UP000265520">
    <property type="component" value="Unassembled WGS sequence"/>
</dbReference>
<dbReference type="EMBL" id="LXQA010741470">
    <property type="protein sequence ID" value="MCI68714.1"/>
    <property type="molecule type" value="Genomic_DNA"/>
</dbReference>
<proteinExistence type="predicted"/>
<dbReference type="AlphaFoldDB" id="A0A392U7F8"/>
<feature type="compositionally biased region" description="Basic and acidic residues" evidence="1">
    <location>
        <begin position="47"/>
        <end position="65"/>
    </location>
</feature>
<protein>
    <submittedName>
        <fullName evidence="2">Gag-pol polyprotein</fullName>
    </submittedName>
</protein>
<feature type="region of interest" description="Disordered" evidence="1">
    <location>
        <begin position="47"/>
        <end position="73"/>
    </location>
</feature>
<evidence type="ECO:0000256" key="1">
    <source>
        <dbReference type="SAM" id="MobiDB-lite"/>
    </source>
</evidence>
<keyword evidence="3" id="KW-1185">Reference proteome</keyword>
<name>A0A392U7F8_9FABA</name>